<evidence type="ECO:0000256" key="5">
    <source>
        <dbReference type="ARBA" id="ARBA00022989"/>
    </source>
</evidence>
<dbReference type="EMBL" id="UINC01114518">
    <property type="protein sequence ID" value="SVC84874.1"/>
    <property type="molecule type" value="Genomic_DNA"/>
</dbReference>
<keyword evidence="6" id="KW-0333">Golgi apparatus</keyword>
<reference evidence="11" key="1">
    <citation type="submission" date="2018-05" db="EMBL/GenBank/DDBJ databases">
        <authorList>
            <person name="Lanie J.A."/>
            <person name="Ng W.-L."/>
            <person name="Kazmierczak K.M."/>
            <person name="Andrzejewski T.M."/>
            <person name="Davidsen T.M."/>
            <person name="Wayne K.J."/>
            <person name="Tettelin H."/>
            <person name="Glass J.I."/>
            <person name="Rusch D."/>
            <person name="Podicherti R."/>
            <person name="Tsui H.-C.T."/>
            <person name="Winkler M.E."/>
        </authorList>
    </citation>
    <scope>NUCLEOTIDE SEQUENCE</scope>
</reference>
<dbReference type="Gene3D" id="3.90.550.10">
    <property type="entry name" value="Spore Coat Polysaccharide Biosynthesis Protein SpsA, Chain A"/>
    <property type="match status" value="1"/>
</dbReference>
<accession>A0A382QH56</accession>
<feature type="transmembrane region" description="Helical" evidence="9">
    <location>
        <begin position="285"/>
        <end position="304"/>
    </location>
</feature>
<evidence type="ECO:0000256" key="7">
    <source>
        <dbReference type="ARBA" id="ARBA00023136"/>
    </source>
</evidence>
<evidence type="ECO:0000256" key="6">
    <source>
        <dbReference type="ARBA" id="ARBA00023034"/>
    </source>
</evidence>
<dbReference type="AlphaFoldDB" id="A0A382QH56"/>
<feature type="non-terminal residue" evidence="11">
    <location>
        <position position="331"/>
    </location>
</feature>
<evidence type="ECO:0000256" key="2">
    <source>
        <dbReference type="ARBA" id="ARBA00022676"/>
    </source>
</evidence>
<dbReference type="SUPFAM" id="SSF53448">
    <property type="entry name" value="Nucleotide-diphospho-sugar transferases"/>
    <property type="match status" value="1"/>
</dbReference>
<dbReference type="GO" id="GO:0071555">
    <property type="term" value="P:cell wall organization"/>
    <property type="evidence" value="ECO:0007669"/>
    <property type="project" value="UniProtKB-KW"/>
</dbReference>
<organism evidence="11">
    <name type="scientific">marine metagenome</name>
    <dbReference type="NCBI Taxonomy" id="408172"/>
    <lineage>
        <taxon>unclassified sequences</taxon>
        <taxon>metagenomes</taxon>
        <taxon>ecological metagenomes</taxon>
    </lineage>
</organism>
<dbReference type="GO" id="GO:0000139">
    <property type="term" value="C:Golgi membrane"/>
    <property type="evidence" value="ECO:0007669"/>
    <property type="project" value="UniProtKB-SubCell"/>
</dbReference>
<dbReference type="InterPro" id="IPR001173">
    <property type="entry name" value="Glyco_trans_2-like"/>
</dbReference>
<dbReference type="GO" id="GO:0016757">
    <property type="term" value="F:glycosyltransferase activity"/>
    <property type="evidence" value="ECO:0007669"/>
    <property type="project" value="UniProtKB-KW"/>
</dbReference>
<dbReference type="InterPro" id="IPR029044">
    <property type="entry name" value="Nucleotide-diphossugar_trans"/>
</dbReference>
<dbReference type="FunFam" id="3.90.550.10:FF:000057">
    <property type="entry name" value="Glycosyltransferase-like protein, family 2"/>
    <property type="match status" value="1"/>
</dbReference>
<protein>
    <recommendedName>
        <fullName evidence="10">Glycosyltransferase 2-like domain-containing protein</fullName>
    </recommendedName>
</protein>
<evidence type="ECO:0000256" key="4">
    <source>
        <dbReference type="ARBA" id="ARBA00022692"/>
    </source>
</evidence>
<feature type="transmembrane region" description="Helical" evidence="9">
    <location>
        <begin position="253"/>
        <end position="273"/>
    </location>
</feature>
<name>A0A382QH56_9ZZZZ</name>
<feature type="domain" description="Glycosyltransferase 2-like" evidence="10">
    <location>
        <begin position="84"/>
        <end position="268"/>
    </location>
</feature>
<evidence type="ECO:0000256" key="9">
    <source>
        <dbReference type="SAM" id="Phobius"/>
    </source>
</evidence>
<evidence type="ECO:0000256" key="3">
    <source>
        <dbReference type="ARBA" id="ARBA00022679"/>
    </source>
</evidence>
<sequence>PLYNEYHVVDRLLNTVAQMDYPRDRFEVQVLDDSQDETRDRARQTVGRLAAEGLDIEYIGRTLRHGFKAGALAAGLERSRGEFVLVLDADFVPPPDILQRAIHHFTDDSIGMVQMRWGHLNRFYSLLTRIQSIFLDGHFAIEHTARNRSGRFFNFNGTGGIWRKQAIYDAGGWQHDTLTEDLDLSYRAQLAGWQFRYLPEIEIPGEIPIEINAFKSQQHRWTKGAVQTAKKVLPKIWRSSLPAKIKIEATFHLTANLCYIMMLLMGLLTLPVLSIRSQLGWERIFIIDLPLFSFATMAISGFYIPSQRVLYPDWIRQIKYLPMLMAVGMSL</sequence>
<evidence type="ECO:0000313" key="11">
    <source>
        <dbReference type="EMBL" id="SVC84874.1"/>
    </source>
</evidence>
<feature type="non-terminal residue" evidence="11">
    <location>
        <position position="1"/>
    </location>
</feature>
<keyword evidence="5 9" id="KW-1133">Transmembrane helix</keyword>
<keyword evidence="7 9" id="KW-0472">Membrane</keyword>
<evidence type="ECO:0000256" key="1">
    <source>
        <dbReference type="ARBA" id="ARBA00004653"/>
    </source>
</evidence>
<evidence type="ECO:0000256" key="8">
    <source>
        <dbReference type="ARBA" id="ARBA00023316"/>
    </source>
</evidence>
<keyword evidence="8" id="KW-0961">Cell wall biogenesis/degradation</keyword>
<keyword evidence="4 9" id="KW-0812">Transmembrane</keyword>
<evidence type="ECO:0000259" key="10">
    <source>
        <dbReference type="Pfam" id="PF13632"/>
    </source>
</evidence>
<keyword evidence="3" id="KW-0808">Transferase</keyword>
<dbReference type="PANTHER" id="PTHR32044">
    <property type="entry name" value="GLUCOMANNAN 4-BETA-MANNOSYLTRANSFERASE 9"/>
    <property type="match status" value="1"/>
</dbReference>
<comment type="subcellular location">
    <subcellularLocation>
        <location evidence="1">Golgi apparatus membrane</location>
        <topology evidence="1">Multi-pass membrane protein</topology>
    </subcellularLocation>
</comment>
<gene>
    <name evidence="11" type="ORF">METZ01_LOCUS337728</name>
</gene>
<proteinExistence type="predicted"/>
<keyword evidence="2" id="KW-0328">Glycosyltransferase</keyword>
<dbReference type="Pfam" id="PF13632">
    <property type="entry name" value="Glyco_trans_2_3"/>
    <property type="match status" value="1"/>
</dbReference>
<dbReference type="PANTHER" id="PTHR32044:SF80">
    <property type="entry name" value="XYLOGLUCAN GLYCOSYLTRANSFERASE 2-RELATED"/>
    <property type="match status" value="1"/>
</dbReference>